<dbReference type="Gene3D" id="1.10.510.10">
    <property type="entry name" value="Transferase(Phosphotransferase) domain 1"/>
    <property type="match status" value="1"/>
</dbReference>
<dbReference type="GO" id="GO:0006886">
    <property type="term" value="P:intracellular protein transport"/>
    <property type="evidence" value="ECO:0007669"/>
    <property type="project" value="TreeGrafter"/>
</dbReference>
<evidence type="ECO:0000313" key="6">
    <source>
        <dbReference type="EMBL" id="GBG82425.1"/>
    </source>
</evidence>
<dbReference type="GO" id="GO:0006890">
    <property type="term" value="P:retrograde vesicle-mediated transport, Golgi to endoplasmic reticulum"/>
    <property type="evidence" value="ECO:0007669"/>
    <property type="project" value="TreeGrafter"/>
</dbReference>
<protein>
    <recommendedName>
        <fullName evidence="5">Protein kinase domain-containing protein</fullName>
    </recommendedName>
</protein>
<dbReference type="Pfam" id="PF00400">
    <property type="entry name" value="WD40"/>
    <property type="match status" value="2"/>
</dbReference>
<gene>
    <name evidence="6" type="ORF">CBR_g34801</name>
</gene>
<accession>A0A388LJL6</accession>
<dbReference type="SUPFAM" id="SSF50978">
    <property type="entry name" value="WD40 repeat-like"/>
    <property type="match status" value="1"/>
</dbReference>
<evidence type="ECO:0000259" key="5">
    <source>
        <dbReference type="PROSITE" id="PS50011"/>
    </source>
</evidence>
<dbReference type="PANTHER" id="PTHR19876:SF2">
    <property type="entry name" value="COATOMER SUBUNIT BETA"/>
    <property type="match status" value="1"/>
</dbReference>
<keyword evidence="1 3" id="KW-0853">WD repeat</keyword>
<dbReference type="STRING" id="69332.A0A388LJL6"/>
<reference evidence="6 7" key="1">
    <citation type="journal article" date="2018" name="Cell">
        <title>The Chara Genome: Secondary Complexity and Implications for Plant Terrestrialization.</title>
        <authorList>
            <person name="Nishiyama T."/>
            <person name="Sakayama H."/>
            <person name="Vries J.D."/>
            <person name="Buschmann H."/>
            <person name="Saint-Marcoux D."/>
            <person name="Ullrich K.K."/>
            <person name="Haas F.B."/>
            <person name="Vanderstraeten L."/>
            <person name="Becker D."/>
            <person name="Lang D."/>
            <person name="Vosolsobe S."/>
            <person name="Rombauts S."/>
            <person name="Wilhelmsson P.K.I."/>
            <person name="Janitza P."/>
            <person name="Kern R."/>
            <person name="Heyl A."/>
            <person name="Rumpler F."/>
            <person name="Villalobos L.I.A.C."/>
            <person name="Clay J.M."/>
            <person name="Skokan R."/>
            <person name="Toyoda A."/>
            <person name="Suzuki Y."/>
            <person name="Kagoshima H."/>
            <person name="Schijlen E."/>
            <person name="Tajeshwar N."/>
            <person name="Catarino B."/>
            <person name="Hetherington A.J."/>
            <person name="Saltykova A."/>
            <person name="Bonnot C."/>
            <person name="Breuninger H."/>
            <person name="Symeonidi A."/>
            <person name="Radhakrishnan G.V."/>
            <person name="Van Nieuwerburgh F."/>
            <person name="Deforce D."/>
            <person name="Chang C."/>
            <person name="Karol K.G."/>
            <person name="Hedrich R."/>
            <person name="Ulvskov P."/>
            <person name="Glockner G."/>
            <person name="Delwiche C.F."/>
            <person name="Petrasek J."/>
            <person name="Van de Peer Y."/>
            <person name="Friml J."/>
            <person name="Beilby M."/>
            <person name="Dolan L."/>
            <person name="Kohara Y."/>
            <person name="Sugano S."/>
            <person name="Fujiyama A."/>
            <person name="Delaux P.-M."/>
            <person name="Quint M."/>
            <person name="TheiBen G."/>
            <person name="Hagemann M."/>
            <person name="Harholt J."/>
            <person name="Dunand C."/>
            <person name="Zachgo S."/>
            <person name="Langdale J."/>
            <person name="Maumus F."/>
            <person name="Straeten D.V.D."/>
            <person name="Gould S.B."/>
            <person name="Rensing S.A."/>
        </authorList>
    </citation>
    <scope>NUCLEOTIDE SEQUENCE [LARGE SCALE GENOMIC DNA]</scope>
    <source>
        <strain evidence="6 7">S276</strain>
    </source>
</reference>
<keyword evidence="2" id="KW-0677">Repeat</keyword>
<evidence type="ECO:0000313" key="7">
    <source>
        <dbReference type="Proteomes" id="UP000265515"/>
    </source>
</evidence>
<feature type="domain" description="Protein kinase" evidence="5">
    <location>
        <begin position="482"/>
        <end position="758"/>
    </location>
</feature>
<organism evidence="6 7">
    <name type="scientific">Chara braunii</name>
    <name type="common">Braun's stonewort</name>
    <dbReference type="NCBI Taxonomy" id="69332"/>
    <lineage>
        <taxon>Eukaryota</taxon>
        <taxon>Viridiplantae</taxon>
        <taxon>Streptophyta</taxon>
        <taxon>Charophyceae</taxon>
        <taxon>Charales</taxon>
        <taxon>Characeae</taxon>
        <taxon>Chara</taxon>
    </lineage>
</organism>
<dbReference type="SMART" id="SM00320">
    <property type="entry name" value="WD40"/>
    <property type="match status" value="5"/>
</dbReference>
<dbReference type="GO" id="GO:0004672">
    <property type="term" value="F:protein kinase activity"/>
    <property type="evidence" value="ECO:0007669"/>
    <property type="project" value="InterPro"/>
</dbReference>
<feature type="region of interest" description="Disordered" evidence="4">
    <location>
        <begin position="357"/>
        <end position="392"/>
    </location>
</feature>
<dbReference type="Proteomes" id="UP000265515">
    <property type="component" value="Unassembled WGS sequence"/>
</dbReference>
<evidence type="ECO:0000256" key="2">
    <source>
        <dbReference type="ARBA" id="ARBA00022737"/>
    </source>
</evidence>
<dbReference type="OrthoDB" id="1668230at2759"/>
<proteinExistence type="predicted"/>
<dbReference type="InterPro" id="IPR015943">
    <property type="entry name" value="WD40/YVTN_repeat-like_dom_sf"/>
</dbReference>
<keyword evidence="7" id="KW-1185">Reference proteome</keyword>
<name>A0A388LJL6_CHABU</name>
<dbReference type="PROSITE" id="PS50011">
    <property type="entry name" value="PROTEIN_KINASE_DOM"/>
    <property type="match status" value="1"/>
</dbReference>
<dbReference type="Gene3D" id="2.130.10.10">
    <property type="entry name" value="YVTN repeat-like/Quinoprotein amine dehydrogenase"/>
    <property type="match status" value="1"/>
</dbReference>
<dbReference type="Pfam" id="PF00069">
    <property type="entry name" value="Pkinase"/>
    <property type="match status" value="1"/>
</dbReference>
<dbReference type="EMBL" id="BFEA01000406">
    <property type="protein sequence ID" value="GBG82425.1"/>
    <property type="molecule type" value="Genomic_DNA"/>
</dbReference>
<evidence type="ECO:0000256" key="3">
    <source>
        <dbReference type="PROSITE-ProRule" id="PRU00221"/>
    </source>
</evidence>
<sequence>MSVDSAAGMADPNPSGDLGRRTELKLVSRFHIRRNDIVSPWLCYDDDSFLNIDVHPHKPWIIFVAQKRSIQVWDYRSGTLVTSWDIDERLGLWVAVKFVARSETLFIALRNDKNSVMMRKVDDNFSWDLIRHIGQAHKSPVRDVAPHPSLSYLMTFSDIRIKLWNWSDSWASMSYKVMSVTAVAFHPSETTERGMFASASRDEKIRLWKIDSGRSPMHTFEALPGHEIGALQFCSDPGRSLLIGGTCSGRVCIWNYKERARVAVSNELGANVCSVFFHPRLPYIFAATTAGAVAAWKDSEVNYSAPSLEHAMLFTSGLTELGSMAPCGTSDKLVVGGKAEFVVFNLEEEVIADGFSPATTSRASTPRNAPEASSVTGQPTHTNHVSSPSLMDSNEIPHWVMTPASAVIQQVTADQLLDIAQKKEEVAETLLKDSIQLRTSAMTAQADVIDALQSQVRAMREELERSRECSRMREELLECSQSSARQKPDHSAVGEVQVCSLRKLEMEKLNAGGQDELSTTDNLRAVVDKLRALDHPHLVRLLGVCYEENSLVYEKMANGSVDCMLSAQQSLPWYERLRVMNEVAEALSFLHTNGIVHCGIKPSNISLNGDFVAKLGAVDRALAVQYVAELSGAVRQAKTTVVVAKDDMSNFLNFLEMDGDYLAPECEKAGAFTMKTDIYAFGITLLEMLTGTIGGAKEKIGDTLDDPAAFPKTLDEKAGAWDASLAWKIAKIGMKCASHEKVNRPLLIEGLDNIRPGLQEITSQAIHLAHQ</sequence>
<dbReference type="PROSITE" id="PS50082">
    <property type="entry name" value="WD_REPEATS_2"/>
    <property type="match status" value="1"/>
</dbReference>
<feature type="repeat" description="WD" evidence="3">
    <location>
        <begin position="180"/>
        <end position="218"/>
    </location>
</feature>
<comment type="caution">
    <text evidence="6">The sequence shown here is derived from an EMBL/GenBank/DDBJ whole genome shotgun (WGS) entry which is preliminary data.</text>
</comment>
<dbReference type="GO" id="GO:0006888">
    <property type="term" value="P:endoplasmic reticulum to Golgi vesicle-mediated transport"/>
    <property type="evidence" value="ECO:0007669"/>
    <property type="project" value="TreeGrafter"/>
</dbReference>
<dbReference type="InterPro" id="IPR011009">
    <property type="entry name" value="Kinase-like_dom_sf"/>
</dbReference>
<dbReference type="GO" id="GO:0006891">
    <property type="term" value="P:intra-Golgi vesicle-mediated transport"/>
    <property type="evidence" value="ECO:0007669"/>
    <property type="project" value="TreeGrafter"/>
</dbReference>
<dbReference type="InterPro" id="IPR050844">
    <property type="entry name" value="Coatomer_complex_subunit"/>
</dbReference>
<dbReference type="SUPFAM" id="SSF56112">
    <property type="entry name" value="Protein kinase-like (PK-like)"/>
    <property type="match status" value="1"/>
</dbReference>
<dbReference type="InterPro" id="IPR001680">
    <property type="entry name" value="WD40_rpt"/>
</dbReference>
<dbReference type="AlphaFoldDB" id="A0A388LJL6"/>
<dbReference type="InterPro" id="IPR036322">
    <property type="entry name" value="WD40_repeat_dom_sf"/>
</dbReference>
<dbReference type="PANTHER" id="PTHR19876">
    <property type="entry name" value="COATOMER"/>
    <property type="match status" value="1"/>
</dbReference>
<evidence type="ECO:0000256" key="4">
    <source>
        <dbReference type="SAM" id="MobiDB-lite"/>
    </source>
</evidence>
<dbReference type="Gramene" id="GBG82425">
    <property type="protein sequence ID" value="GBG82425"/>
    <property type="gene ID" value="CBR_g34801"/>
</dbReference>
<dbReference type="InterPro" id="IPR000719">
    <property type="entry name" value="Prot_kinase_dom"/>
</dbReference>
<evidence type="ECO:0000256" key="1">
    <source>
        <dbReference type="ARBA" id="ARBA00022574"/>
    </source>
</evidence>
<dbReference type="GO" id="GO:0005524">
    <property type="term" value="F:ATP binding"/>
    <property type="evidence" value="ECO:0007669"/>
    <property type="project" value="InterPro"/>
</dbReference>
<dbReference type="GO" id="GO:0030126">
    <property type="term" value="C:COPI vesicle coat"/>
    <property type="evidence" value="ECO:0007669"/>
    <property type="project" value="TreeGrafter"/>
</dbReference>